<proteinExistence type="predicted"/>
<name>A0AAE1P5B9_9EUCA</name>
<gene>
    <name evidence="2" type="ORF">Pmani_025827</name>
</gene>
<evidence type="ECO:0000313" key="2">
    <source>
        <dbReference type="EMBL" id="KAK4302068.1"/>
    </source>
</evidence>
<feature type="compositionally biased region" description="Polar residues" evidence="1">
    <location>
        <begin position="91"/>
        <end position="109"/>
    </location>
</feature>
<dbReference type="EMBL" id="JAWZYT010002786">
    <property type="protein sequence ID" value="KAK4302068.1"/>
    <property type="molecule type" value="Genomic_DNA"/>
</dbReference>
<feature type="region of interest" description="Disordered" evidence="1">
    <location>
        <begin position="70"/>
        <end position="133"/>
    </location>
</feature>
<dbReference type="AlphaFoldDB" id="A0AAE1P5B9"/>
<feature type="compositionally biased region" description="Basic and acidic residues" evidence="1">
    <location>
        <begin position="112"/>
        <end position="122"/>
    </location>
</feature>
<accession>A0AAE1P5B9</accession>
<sequence length="133" mass="14607">MTGAEVKKRAKNEVFRSAMTIVEEVMAKNTTSDPLPCSLPNPYNLSRADNRNRQGLESFPADIDLMQCRSQNLTQPTLNQEQIKFSPPVTTPSQASNTQATQTVPSLTPRTPGHEPSSREEGPDTPEGTQPIE</sequence>
<feature type="region of interest" description="Disordered" evidence="1">
    <location>
        <begin position="27"/>
        <end position="58"/>
    </location>
</feature>
<evidence type="ECO:0000256" key="1">
    <source>
        <dbReference type="SAM" id="MobiDB-lite"/>
    </source>
</evidence>
<organism evidence="2 3">
    <name type="scientific">Petrolisthes manimaculis</name>
    <dbReference type="NCBI Taxonomy" id="1843537"/>
    <lineage>
        <taxon>Eukaryota</taxon>
        <taxon>Metazoa</taxon>
        <taxon>Ecdysozoa</taxon>
        <taxon>Arthropoda</taxon>
        <taxon>Crustacea</taxon>
        <taxon>Multicrustacea</taxon>
        <taxon>Malacostraca</taxon>
        <taxon>Eumalacostraca</taxon>
        <taxon>Eucarida</taxon>
        <taxon>Decapoda</taxon>
        <taxon>Pleocyemata</taxon>
        <taxon>Anomura</taxon>
        <taxon>Galatheoidea</taxon>
        <taxon>Porcellanidae</taxon>
        <taxon>Petrolisthes</taxon>
    </lineage>
</organism>
<feature type="compositionally biased region" description="Polar residues" evidence="1">
    <location>
        <begin position="70"/>
        <end position="83"/>
    </location>
</feature>
<keyword evidence="3" id="KW-1185">Reference proteome</keyword>
<comment type="caution">
    <text evidence="2">The sequence shown here is derived from an EMBL/GenBank/DDBJ whole genome shotgun (WGS) entry which is preliminary data.</text>
</comment>
<protein>
    <submittedName>
        <fullName evidence="2">Uncharacterized protein</fullName>
    </submittedName>
</protein>
<evidence type="ECO:0000313" key="3">
    <source>
        <dbReference type="Proteomes" id="UP001292094"/>
    </source>
</evidence>
<dbReference type="Proteomes" id="UP001292094">
    <property type="component" value="Unassembled WGS sequence"/>
</dbReference>
<reference evidence="2" key="1">
    <citation type="submission" date="2023-11" db="EMBL/GenBank/DDBJ databases">
        <title>Genome assemblies of two species of porcelain crab, Petrolisthes cinctipes and Petrolisthes manimaculis (Anomura: Porcellanidae).</title>
        <authorList>
            <person name="Angst P."/>
        </authorList>
    </citation>
    <scope>NUCLEOTIDE SEQUENCE</scope>
    <source>
        <strain evidence="2">PB745_02</strain>
        <tissue evidence="2">Gill</tissue>
    </source>
</reference>